<feature type="region of interest" description="Disordered" evidence="7">
    <location>
        <begin position="1"/>
        <end position="61"/>
    </location>
</feature>
<dbReference type="FunCoup" id="A0A165NGV7">
    <property type="interactions" value="523"/>
</dbReference>
<keyword evidence="4 6" id="KW-0378">Hydrolase</keyword>
<evidence type="ECO:0000313" key="9">
    <source>
        <dbReference type="EMBL" id="KZT19623.1"/>
    </source>
</evidence>
<feature type="region of interest" description="Disordered" evidence="7">
    <location>
        <begin position="273"/>
        <end position="311"/>
    </location>
</feature>
<dbReference type="InterPro" id="IPR029058">
    <property type="entry name" value="AB_hydrolase_fold"/>
</dbReference>
<dbReference type="EMBL" id="KV425636">
    <property type="protein sequence ID" value="KZT19623.1"/>
    <property type="molecule type" value="Genomic_DNA"/>
</dbReference>
<dbReference type="GO" id="GO:0051723">
    <property type="term" value="F:protein methylesterase activity"/>
    <property type="evidence" value="ECO:0007669"/>
    <property type="project" value="UniProtKB-EC"/>
</dbReference>
<comment type="catalytic activity">
    <reaction evidence="5">
        <text>[phosphatase 2A protein]-C-terminal L-leucine methyl ester + H2O = [phosphatase 2A protein]-C-terminal L-leucine + methanol + H(+)</text>
        <dbReference type="Rhea" id="RHEA:48548"/>
        <dbReference type="Rhea" id="RHEA-COMP:12134"/>
        <dbReference type="Rhea" id="RHEA-COMP:12135"/>
        <dbReference type="ChEBI" id="CHEBI:15377"/>
        <dbReference type="ChEBI" id="CHEBI:15378"/>
        <dbReference type="ChEBI" id="CHEBI:17790"/>
        <dbReference type="ChEBI" id="CHEBI:90516"/>
        <dbReference type="ChEBI" id="CHEBI:90517"/>
        <dbReference type="EC" id="3.1.1.89"/>
    </reaction>
</comment>
<evidence type="ECO:0000256" key="1">
    <source>
        <dbReference type="ARBA" id="ARBA00008645"/>
    </source>
</evidence>
<dbReference type="PANTHER" id="PTHR14189">
    <property type="entry name" value="PROTEIN PHOSPHATASE METHYLESTERASE-1 RELATED"/>
    <property type="match status" value="1"/>
</dbReference>
<evidence type="ECO:0000256" key="2">
    <source>
        <dbReference type="ARBA" id="ARBA00020672"/>
    </source>
</evidence>
<dbReference type="EC" id="3.1.1.-" evidence="6"/>
<dbReference type="InParanoid" id="A0A165NGV7"/>
<reference evidence="9 10" key="1">
    <citation type="journal article" date="2016" name="Mol. Biol. Evol.">
        <title>Comparative Genomics of Early-Diverging Mushroom-Forming Fungi Provides Insights into the Origins of Lignocellulose Decay Capabilities.</title>
        <authorList>
            <person name="Nagy L.G."/>
            <person name="Riley R."/>
            <person name="Tritt A."/>
            <person name="Adam C."/>
            <person name="Daum C."/>
            <person name="Floudas D."/>
            <person name="Sun H."/>
            <person name="Yadav J.S."/>
            <person name="Pangilinan J."/>
            <person name="Larsson K.H."/>
            <person name="Matsuura K."/>
            <person name="Barry K."/>
            <person name="Labutti K."/>
            <person name="Kuo R."/>
            <person name="Ohm R.A."/>
            <person name="Bhattacharya S.S."/>
            <person name="Shirouzu T."/>
            <person name="Yoshinaga Y."/>
            <person name="Martin F.M."/>
            <person name="Grigoriev I.V."/>
            <person name="Hibbett D.S."/>
        </authorList>
    </citation>
    <scope>NUCLEOTIDE SEQUENCE [LARGE SCALE GENOMIC DNA]</scope>
    <source>
        <strain evidence="9 10">HHB14362 ss-1</strain>
    </source>
</reference>
<evidence type="ECO:0000259" key="8">
    <source>
        <dbReference type="Pfam" id="PF12697"/>
    </source>
</evidence>
<feature type="compositionally biased region" description="Acidic residues" evidence="7">
    <location>
        <begin position="26"/>
        <end position="36"/>
    </location>
</feature>
<accession>A0A165NGV7</accession>
<keyword evidence="10" id="KW-1185">Reference proteome</keyword>
<gene>
    <name evidence="9" type="ORF">NEOLEDRAFT_1183192</name>
</gene>
<dbReference type="AlphaFoldDB" id="A0A165NGV7"/>
<proteinExistence type="inferred from homology"/>
<dbReference type="STRING" id="1314782.A0A165NGV7"/>
<keyword evidence="3 6" id="KW-0719">Serine esterase</keyword>
<protein>
    <recommendedName>
        <fullName evidence="2 6">Protein phosphatase methylesterase 1</fullName>
        <shortName evidence="6">PME-1</shortName>
        <ecNumber evidence="6">3.1.1.-</ecNumber>
    </recommendedName>
</protein>
<evidence type="ECO:0000313" key="10">
    <source>
        <dbReference type="Proteomes" id="UP000076761"/>
    </source>
</evidence>
<dbReference type="InterPro" id="IPR000073">
    <property type="entry name" value="AB_hydrolase_1"/>
</dbReference>
<feature type="domain" description="AB hydrolase-1" evidence="8">
    <location>
        <begin position="103"/>
        <end position="248"/>
    </location>
</feature>
<dbReference type="Proteomes" id="UP000076761">
    <property type="component" value="Unassembled WGS sequence"/>
</dbReference>
<comment type="function">
    <text evidence="6">Demethylates proteins that have been reversibly carboxymethylated.</text>
</comment>
<evidence type="ECO:0000256" key="4">
    <source>
        <dbReference type="ARBA" id="ARBA00022801"/>
    </source>
</evidence>
<dbReference type="Gene3D" id="3.40.50.1820">
    <property type="entry name" value="alpha/beta hydrolase"/>
    <property type="match status" value="1"/>
</dbReference>
<dbReference type="Pfam" id="PF12697">
    <property type="entry name" value="Abhydrolase_6"/>
    <property type="match status" value="1"/>
</dbReference>
<name>A0A165NGV7_9AGAM</name>
<dbReference type="OrthoDB" id="194865at2759"/>
<evidence type="ECO:0000256" key="5">
    <source>
        <dbReference type="ARBA" id="ARBA00049203"/>
    </source>
</evidence>
<evidence type="ECO:0000256" key="6">
    <source>
        <dbReference type="PIRNR" id="PIRNR022950"/>
    </source>
</evidence>
<dbReference type="InterPro" id="IPR016812">
    <property type="entry name" value="PPase_methylesterase_euk"/>
</dbReference>
<dbReference type="PIRSF" id="PIRSF022950">
    <property type="entry name" value="PPase_methylesterase_euk"/>
    <property type="match status" value="1"/>
</dbReference>
<organism evidence="9 10">
    <name type="scientific">Neolentinus lepideus HHB14362 ss-1</name>
    <dbReference type="NCBI Taxonomy" id="1314782"/>
    <lineage>
        <taxon>Eukaryota</taxon>
        <taxon>Fungi</taxon>
        <taxon>Dikarya</taxon>
        <taxon>Basidiomycota</taxon>
        <taxon>Agaricomycotina</taxon>
        <taxon>Agaricomycetes</taxon>
        <taxon>Gloeophyllales</taxon>
        <taxon>Gloeophyllaceae</taxon>
        <taxon>Neolentinus</taxon>
    </lineage>
</organism>
<comment type="similarity">
    <text evidence="1 6">Belongs to the AB hydrolase superfamily.</text>
</comment>
<evidence type="ECO:0000256" key="3">
    <source>
        <dbReference type="ARBA" id="ARBA00022487"/>
    </source>
</evidence>
<dbReference type="SUPFAM" id="SSF53474">
    <property type="entry name" value="alpha/beta-Hydrolases"/>
    <property type="match status" value="1"/>
</dbReference>
<sequence>MSDLYRSALQARISKLPPLPPHPEPDPDPDDDDDEEARSSLGPMGPPFPPRHTKPAVPKAPNPAFSPLSAAPYFASASQVAVPPRHLDFRVYYTPPASPGAVLVCHHGAGFSALSFACLAKEVQDMTGGKLGVLAVDARRHGKTVPMDGASDEDLSIGVLTDDLTELLKTVFPDAKAAPELLLVGHSMGGAVVVHACPQLIDAGYSVLGVVVLDVVEGTALEALPYMNQILNARPDGFDSIEEAVEWHIKANQIHNPTSARISVPAIIVPTTSSQSNTSASPSTPTSSSLSASSPLNSSSSSPNFTSPFTTKKYTWRTPLRSTAPYWESKHSFFLSRVSSR</sequence>
<dbReference type="PANTHER" id="PTHR14189:SF0">
    <property type="entry name" value="PROTEIN PHOSPHATASE METHYLESTERASE 1"/>
    <property type="match status" value="1"/>
</dbReference>
<evidence type="ECO:0000256" key="7">
    <source>
        <dbReference type="SAM" id="MobiDB-lite"/>
    </source>
</evidence>